<dbReference type="Proteomes" id="UP000317243">
    <property type="component" value="Unassembled WGS sequence"/>
</dbReference>
<gene>
    <name evidence="4" type="ORF">KOR42_35430</name>
</gene>
<evidence type="ECO:0000256" key="2">
    <source>
        <dbReference type="SAM" id="MobiDB-lite"/>
    </source>
</evidence>
<dbReference type="OrthoDB" id="9816340at2"/>
<feature type="region of interest" description="Disordered" evidence="2">
    <location>
        <begin position="109"/>
        <end position="128"/>
    </location>
</feature>
<sequence length="436" mass="49015">MPISLEQIATLAPDQKSVDAAKAIAVPAFWQHIGVDPSALWGVFGRGSGYLVKIDLANLGSACSCPSRKYPCKHSLALLTLFSQIPDSAQIETPPDWVSDWIKKRQDRAARQADTAKKPPKPVDRKAQAKRAEERFQKVRTGVEFLSLWLDDLMREGLAGLETKPFSYWDQPARRMIDSQAKGLASRIWNCAEIVGNGPDWPDRLAAHLGRIKLLIHAFERIDTLSPDLHSEVRQLIGWSTSQEEIDAQDEKVHDEWFVIGQRTEEEERFRSQRSWLMGRQTRREALILQFASARESFPETIVPGETLDTTLAFYPGSLRQRARISSLGSNRVEEEIVPKGHATIDEFLTFYAGQLALNPWMGSCSCSLESITLTNEDGQWFVRDQNSAGLPIRTSHIWKLLAESGGHPFQLFGEWNGNSLVPLGAIIHGKYRLCT</sequence>
<feature type="domain" description="SWIM-type" evidence="3">
    <location>
        <begin position="50"/>
        <end position="83"/>
    </location>
</feature>
<dbReference type="AlphaFoldDB" id="A0A5C5WMU1"/>
<dbReference type="InterPro" id="IPR007527">
    <property type="entry name" value="Znf_SWIM"/>
</dbReference>
<protein>
    <recommendedName>
        <fullName evidence="3">SWIM-type domain-containing protein</fullName>
    </recommendedName>
</protein>
<dbReference type="RefSeq" id="WP_146510989.1">
    <property type="nucleotide sequence ID" value="NZ_SIHI01000013.1"/>
</dbReference>
<evidence type="ECO:0000259" key="3">
    <source>
        <dbReference type="PROSITE" id="PS50966"/>
    </source>
</evidence>
<proteinExistence type="predicted"/>
<name>A0A5C5WMU1_9PLAN</name>
<dbReference type="EMBL" id="SIHI01000013">
    <property type="protein sequence ID" value="TWT51495.1"/>
    <property type="molecule type" value="Genomic_DNA"/>
</dbReference>
<organism evidence="4 5">
    <name type="scientific">Thalassoglobus neptunius</name>
    <dbReference type="NCBI Taxonomy" id="1938619"/>
    <lineage>
        <taxon>Bacteria</taxon>
        <taxon>Pseudomonadati</taxon>
        <taxon>Planctomycetota</taxon>
        <taxon>Planctomycetia</taxon>
        <taxon>Planctomycetales</taxon>
        <taxon>Planctomycetaceae</taxon>
        <taxon>Thalassoglobus</taxon>
    </lineage>
</organism>
<keyword evidence="5" id="KW-1185">Reference proteome</keyword>
<dbReference type="PROSITE" id="PS50966">
    <property type="entry name" value="ZF_SWIM"/>
    <property type="match status" value="1"/>
</dbReference>
<dbReference type="Pfam" id="PF04434">
    <property type="entry name" value="SWIM"/>
    <property type="match status" value="1"/>
</dbReference>
<evidence type="ECO:0000313" key="5">
    <source>
        <dbReference type="Proteomes" id="UP000317243"/>
    </source>
</evidence>
<keyword evidence="1" id="KW-0863">Zinc-finger</keyword>
<dbReference type="GO" id="GO:0008270">
    <property type="term" value="F:zinc ion binding"/>
    <property type="evidence" value="ECO:0007669"/>
    <property type="project" value="UniProtKB-KW"/>
</dbReference>
<evidence type="ECO:0000313" key="4">
    <source>
        <dbReference type="EMBL" id="TWT51495.1"/>
    </source>
</evidence>
<evidence type="ECO:0000256" key="1">
    <source>
        <dbReference type="PROSITE-ProRule" id="PRU00325"/>
    </source>
</evidence>
<comment type="caution">
    <text evidence="4">The sequence shown here is derived from an EMBL/GenBank/DDBJ whole genome shotgun (WGS) entry which is preliminary data.</text>
</comment>
<reference evidence="4 5" key="1">
    <citation type="submission" date="2019-02" db="EMBL/GenBank/DDBJ databases">
        <title>Deep-cultivation of Planctomycetes and their phenomic and genomic characterization uncovers novel biology.</title>
        <authorList>
            <person name="Wiegand S."/>
            <person name="Jogler M."/>
            <person name="Boedeker C."/>
            <person name="Pinto D."/>
            <person name="Vollmers J."/>
            <person name="Rivas-Marin E."/>
            <person name="Kohn T."/>
            <person name="Peeters S.H."/>
            <person name="Heuer A."/>
            <person name="Rast P."/>
            <person name="Oberbeckmann S."/>
            <person name="Bunk B."/>
            <person name="Jeske O."/>
            <person name="Meyerdierks A."/>
            <person name="Storesund J.E."/>
            <person name="Kallscheuer N."/>
            <person name="Luecker S."/>
            <person name="Lage O.M."/>
            <person name="Pohl T."/>
            <person name="Merkel B.J."/>
            <person name="Hornburger P."/>
            <person name="Mueller R.-W."/>
            <person name="Bruemmer F."/>
            <person name="Labrenz M."/>
            <person name="Spormann A.M."/>
            <person name="Op Den Camp H."/>
            <person name="Overmann J."/>
            <person name="Amann R."/>
            <person name="Jetten M.S.M."/>
            <person name="Mascher T."/>
            <person name="Medema M.H."/>
            <person name="Devos D.P."/>
            <person name="Kaster A.-K."/>
            <person name="Ovreas L."/>
            <person name="Rohde M."/>
            <person name="Galperin M.Y."/>
            <person name="Jogler C."/>
        </authorList>
    </citation>
    <scope>NUCLEOTIDE SEQUENCE [LARGE SCALE GENOMIC DNA]</scope>
    <source>
        <strain evidence="4 5">KOR42</strain>
    </source>
</reference>
<accession>A0A5C5WMU1</accession>
<keyword evidence="1" id="KW-0479">Metal-binding</keyword>
<keyword evidence="1" id="KW-0862">Zinc</keyword>